<accession>A0ACC0QD10</accession>
<name>A0ACC0QD10_RHOML</name>
<dbReference type="EMBL" id="CM046388">
    <property type="protein sequence ID" value="KAI8574722.1"/>
    <property type="molecule type" value="Genomic_DNA"/>
</dbReference>
<sequence>MAEATFALNQHFLFGLSNLRTTTWLPGRKTLFPSQKKPHLSLCSSSTSPPPPSSSTELDTPTAESCVNLGLSLFSKGRVKDALAQFETALTLDPNPVEAQAALYNKACCHAYRWPFSAFLPIVFFITFAVKSGPLKYLYTRGEGKKAAECLRTALREYNLKFGTILNDPDLASFRALPEFKELQEEARLGGEDIGYSFRRDLKLISEVQAPFRGVRRFFYVAFSAAAGISLFFTVPRLIRAIQGGDDAPDLLATAENAAINVGGIIIFVALFFWDNKKEEEQLAQISRNETLSRLPLRLSTKRVVELVQLRDTVRPVILAGKKETVSLAIQKAERFRTELLRRGVLLVPVIWGQAKAPQITKKGFGNRSKAAPSLPSIGEDFDKRALSITAKSKLKTEVRFKAEVVSPAEWERWIEDQQKSEGVTPGEDVYIILRLDGRVRRSGKGMPDWQQIVKELPPMEALLSKLER</sequence>
<gene>
    <name evidence="1" type="ORF">RHMOL_Rhmol01G0376400</name>
</gene>
<proteinExistence type="predicted"/>
<keyword evidence="2" id="KW-1185">Reference proteome</keyword>
<evidence type="ECO:0000313" key="1">
    <source>
        <dbReference type="EMBL" id="KAI8574722.1"/>
    </source>
</evidence>
<reference evidence="1" key="1">
    <citation type="submission" date="2022-02" db="EMBL/GenBank/DDBJ databases">
        <title>Plant Genome Project.</title>
        <authorList>
            <person name="Zhang R.-G."/>
        </authorList>
    </citation>
    <scope>NUCLEOTIDE SEQUENCE</scope>
    <source>
        <strain evidence="1">AT1</strain>
    </source>
</reference>
<evidence type="ECO:0000313" key="2">
    <source>
        <dbReference type="Proteomes" id="UP001062846"/>
    </source>
</evidence>
<dbReference type="Proteomes" id="UP001062846">
    <property type="component" value="Chromosome 1"/>
</dbReference>
<comment type="caution">
    <text evidence="1">The sequence shown here is derived from an EMBL/GenBank/DDBJ whole genome shotgun (WGS) entry which is preliminary data.</text>
</comment>
<organism evidence="1 2">
    <name type="scientific">Rhododendron molle</name>
    <name type="common">Chinese azalea</name>
    <name type="synonym">Azalea mollis</name>
    <dbReference type="NCBI Taxonomy" id="49168"/>
    <lineage>
        <taxon>Eukaryota</taxon>
        <taxon>Viridiplantae</taxon>
        <taxon>Streptophyta</taxon>
        <taxon>Embryophyta</taxon>
        <taxon>Tracheophyta</taxon>
        <taxon>Spermatophyta</taxon>
        <taxon>Magnoliopsida</taxon>
        <taxon>eudicotyledons</taxon>
        <taxon>Gunneridae</taxon>
        <taxon>Pentapetalae</taxon>
        <taxon>asterids</taxon>
        <taxon>Ericales</taxon>
        <taxon>Ericaceae</taxon>
        <taxon>Ericoideae</taxon>
        <taxon>Rhodoreae</taxon>
        <taxon>Rhododendron</taxon>
    </lineage>
</organism>
<protein>
    <submittedName>
        <fullName evidence="1">Uncharacterized protein</fullName>
    </submittedName>
</protein>